<feature type="region of interest" description="Disordered" evidence="1">
    <location>
        <begin position="67"/>
        <end position="96"/>
    </location>
</feature>
<evidence type="ECO:0008006" key="5">
    <source>
        <dbReference type="Google" id="ProtNLM"/>
    </source>
</evidence>
<evidence type="ECO:0000313" key="4">
    <source>
        <dbReference type="Proteomes" id="UP000215459"/>
    </source>
</evidence>
<dbReference type="OrthoDB" id="2988557at2"/>
<name>A0A235B4V8_9BACL</name>
<organism evidence="3 4">
    <name type="scientific">Paludifilum halophilum</name>
    <dbReference type="NCBI Taxonomy" id="1642702"/>
    <lineage>
        <taxon>Bacteria</taxon>
        <taxon>Bacillati</taxon>
        <taxon>Bacillota</taxon>
        <taxon>Bacilli</taxon>
        <taxon>Bacillales</taxon>
        <taxon>Thermoactinomycetaceae</taxon>
        <taxon>Paludifilum</taxon>
    </lineage>
</organism>
<comment type="caution">
    <text evidence="3">The sequence shown here is derived from an EMBL/GenBank/DDBJ whole genome shotgun (WGS) entry which is preliminary data.</text>
</comment>
<evidence type="ECO:0000256" key="1">
    <source>
        <dbReference type="SAM" id="MobiDB-lite"/>
    </source>
</evidence>
<keyword evidence="2" id="KW-0472">Membrane</keyword>
<reference evidence="3 4" key="1">
    <citation type="submission" date="2017-07" db="EMBL/GenBank/DDBJ databases">
        <title>The genome sequence of Paludifilum halophilum highlights mechanisms for microbial adaptation to high salt environemnts.</title>
        <authorList>
            <person name="Belbahri L."/>
        </authorList>
    </citation>
    <scope>NUCLEOTIDE SEQUENCE [LARGE SCALE GENOMIC DNA]</scope>
    <source>
        <strain evidence="3 4">DSM 102817</strain>
    </source>
</reference>
<feature type="transmembrane region" description="Helical" evidence="2">
    <location>
        <begin position="190"/>
        <end position="214"/>
    </location>
</feature>
<evidence type="ECO:0000313" key="3">
    <source>
        <dbReference type="EMBL" id="OYD07272.1"/>
    </source>
</evidence>
<gene>
    <name evidence="3" type="ORF">CHM34_12900</name>
</gene>
<dbReference type="AlphaFoldDB" id="A0A235B4V8"/>
<feature type="region of interest" description="Disordered" evidence="1">
    <location>
        <begin position="359"/>
        <end position="388"/>
    </location>
</feature>
<dbReference type="Proteomes" id="UP000215459">
    <property type="component" value="Unassembled WGS sequence"/>
</dbReference>
<feature type="transmembrane region" description="Helical" evidence="2">
    <location>
        <begin position="20"/>
        <end position="40"/>
    </location>
</feature>
<proteinExistence type="predicted"/>
<keyword evidence="4" id="KW-1185">Reference proteome</keyword>
<keyword evidence="2" id="KW-1133">Transmembrane helix</keyword>
<dbReference type="EMBL" id="NOWF01000007">
    <property type="protein sequence ID" value="OYD07272.1"/>
    <property type="molecule type" value="Genomic_DNA"/>
</dbReference>
<feature type="transmembrane region" description="Helical" evidence="2">
    <location>
        <begin position="302"/>
        <end position="320"/>
    </location>
</feature>
<sequence length="528" mass="57478">MNLFTRLKKVLCDRSGSPTVEYVIMMAVGALLAAMLYTTAMEKLFVAGIQAHIDCINQKVGNDDFKGCGSPTGADSESETSSKDPDSQSDPKKEKGFFEKLGDDLSDTWDKAMEGAKAGYDTLSDRFQRVKDELSDGLQAEWDDFKEGSLKDQIKWFLDGSPLGSISGKLRKLTGFDLNQWIVDNPGATLLNVLGVGLLFVPVPGARPLGFSILGGSSVNGVLSGLSGHDVGSSMFYGGLAGMISLGVGGAVYKGFGSLVGRYAGPFLSKWLPRSLGGGSGAFADLFSFDWMKEGTFNWKKALIGGGVIGALTFGGGLFLDKAVPPLAHAMKQLGWNIEVGGDGTLAMPWIRGADEAGDGYRKASGKSGGSTAKPKFKPGTPEHKAQRWEEYKERGGKQSYEHWSKNYDNNVHRANKSKEAMDTYHKRIGWGKREVPIDVNGHTRVLDIADVRTRRGIEHKTRTSDSPRSGYFSYTNELKWEIERDQVLVEEGWEITWVFEDATASKPLINALEEAGIEYTFIEKGGK</sequence>
<feature type="compositionally biased region" description="Basic and acidic residues" evidence="1">
    <location>
        <begin position="80"/>
        <end position="96"/>
    </location>
</feature>
<evidence type="ECO:0000256" key="2">
    <source>
        <dbReference type="SAM" id="Phobius"/>
    </source>
</evidence>
<feature type="transmembrane region" description="Helical" evidence="2">
    <location>
        <begin position="234"/>
        <end position="253"/>
    </location>
</feature>
<protein>
    <recommendedName>
        <fullName evidence="5">Tox-REase-5 domain-containing protein</fullName>
    </recommendedName>
</protein>
<keyword evidence="2" id="KW-0812">Transmembrane</keyword>
<dbReference type="RefSeq" id="WP_094265016.1">
    <property type="nucleotide sequence ID" value="NZ_NOWF01000007.1"/>
</dbReference>
<accession>A0A235B4V8</accession>